<evidence type="ECO:0000256" key="1">
    <source>
        <dbReference type="ARBA" id="ARBA00009820"/>
    </source>
</evidence>
<sequence>MKRIIGLILCISAASQPAAANSLLDWLNEHRPSQAQQQTQPADSAQLLTLEPRQTEMYPRLSPNGRFLMTLSSKGKQAWISRRYSENGDPANPVSDDDRALDSAGWLDDGHVYYLSERAGGLGLWEKISDGEAMQRRIQSLRGMITQPLLLPDQSIIAVRLKSARRSNNNDHRISKAGTKESFNNWSFPGFQTEIVRFNSDGSEKVLSAGVNPALSPDGKWIAFSMATGRSMHLFRMHPDGSELIQLTDSRSEDVQPAWSRDGQWLLFTSNRSKPDLRHADGGQWDIWRIGTNGRNLTQLTSDSARDGAPSMGLDGKVYFHSDRKISKEQRARHQLNSGSVSGFHIWTISAPVESQSTTN</sequence>
<dbReference type="InParanoid" id="Q0EWM7"/>
<dbReference type="HOGENOM" id="CLU_762471_0_0_0"/>
<feature type="signal peptide" evidence="2">
    <location>
        <begin position="1"/>
        <end position="20"/>
    </location>
</feature>
<dbReference type="OrthoDB" id="9808778at2"/>
<keyword evidence="4" id="KW-1185">Reference proteome</keyword>
<dbReference type="AlphaFoldDB" id="Q0EWM7"/>
<feature type="chain" id="PRO_5004171454" evidence="2">
    <location>
        <begin position="21"/>
        <end position="360"/>
    </location>
</feature>
<organism evidence="3 4">
    <name type="scientific">Mariprofundus ferrooxydans PV-1</name>
    <dbReference type="NCBI Taxonomy" id="314345"/>
    <lineage>
        <taxon>Bacteria</taxon>
        <taxon>Pseudomonadati</taxon>
        <taxon>Pseudomonadota</taxon>
        <taxon>Candidatius Mariprofundia</taxon>
        <taxon>Mariprofundales</taxon>
        <taxon>Mariprofundaceae</taxon>
        <taxon>Mariprofundus</taxon>
    </lineage>
</organism>
<dbReference type="Pfam" id="PF07676">
    <property type="entry name" value="PD40"/>
    <property type="match status" value="2"/>
</dbReference>
<evidence type="ECO:0000256" key="2">
    <source>
        <dbReference type="SAM" id="SignalP"/>
    </source>
</evidence>
<dbReference type="InterPro" id="IPR011042">
    <property type="entry name" value="6-blade_b-propeller_TolB-like"/>
</dbReference>
<dbReference type="Proteomes" id="UP000005297">
    <property type="component" value="Unassembled WGS sequence"/>
</dbReference>
<proteinExistence type="inferred from homology"/>
<dbReference type="eggNOG" id="COG0823">
    <property type="taxonomic scope" value="Bacteria"/>
</dbReference>
<accession>Q0EWM7</accession>
<gene>
    <name evidence="3" type="ORF">SPV1_12375</name>
</gene>
<dbReference type="PANTHER" id="PTHR36842:SF1">
    <property type="entry name" value="PROTEIN TOLB"/>
    <property type="match status" value="1"/>
</dbReference>
<evidence type="ECO:0000313" key="4">
    <source>
        <dbReference type="Proteomes" id="UP000005297"/>
    </source>
</evidence>
<dbReference type="PANTHER" id="PTHR36842">
    <property type="entry name" value="PROTEIN TOLB HOMOLOG"/>
    <property type="match status" value="1"/>
</dbReference>
<dbReference type="EMBL" id="AATS01000019">
    <property type="protein sequence ID" value="EAU53650.1"/>
    <property type="molecule type" value="Genomic_DNA"/>
</dbReference>
<evidence type="ECO:0000313" key="3">
    <source>
        <dbReference type="EMBL" id="EAU53650.1"/>
    </source>
</evidence>
<comment type="caution">
    <text evidence="3">The sequence shown here is derived from an EMBL/GenBank/DDBJ whole genome shotgun (WGS) entry which is preliminary data.</text>
</comment>
<comment type="similarity">
    <text evidence="1">Belongs to the TolB family.</text>
</comment>
<protein>
    <submittedName>
        <fullName evidence="3">TolB protein, putative</fullName>
    </submittedName>
</protein>
<dbReference type="InterPro" id="IPR011659">
    <property type="entry name" value="WD40"/>
</dbReference>
<dbReference type="RefSeq" id="WP_009849988.1">
    <property type="nucleotide sequence ID" value="NZ_DS022294.1"/>
</dbReference>
<dbReference type="STRING" id="314344.AL013_08465"/>
<name>Q0EWM7_9PROT</name>
<reference evidence="3 4" key="1">
    <citation type="submission" date="2006-09" db="EMBL/GenBank/DDBJ databases">
        <authorList>
            <person name="Emerson D."/>
            <person name="Ferriera S."/>
            <person name="Johnson J."/>
            <person name="Kravitz S."/>
            <person name="Halpern A."/>
            <person name="Remington K."/>
            <person name="Beeson K."/>
            <person name="Tran B."/>
            <person name="Rogers Y.-H."/>
            <person name="Friedman R."/>
            <person name="Venter J.C."/>
        </authorList>
    </citation>
    <scope>NUCLEOTIDE SEQUENCE [LARGE SCALE GENOMIC DNA]</scope>
    <source>
        <strain evidence="3 4">PV-1</strain>
    </source>
</reference>
<keyword evidence="2" id="KW-0732">Signal</keyword>
<dbReference type="Gene3D" id="2.120.10.30">
    <property type="entry name" value="TolB, C-terminal domain"/>
    <property type="match status" value="1"/>
</dbReference>
<dbReference type="SUPFAM" id="SSF82171">
    <property type="entry name" value="DPP6 N-terminal domain-like"/>
    <property type="match status" value="1"/>
</dbReference>